<keyword evidence="2" id="KW-0333">Golgi apparatus</keyword>
<evidence type="ECO:0000256" key="2">
    <source>
        <dbReference type="ARBA" id="ARBA00023034"/>
    </source>
</evidence>
<reference evidence="5" key="1">
    <citation type="submission" date="2021-01" db="EMBL/GenBank/DDBJ databases">
        <title>Whole genome shotgun sequence of Demequina activiva NBRC 110675.</title>
        <authorList>
            <person name="Komaki H."/>
            <person name="Tamura T."/>
        </authorList>
    </citation>
    <scope>NUCLEOTIDE SEQUENCE</scope>
    <source>
        <strain evidence="5">NBRC 110675</strain>
    </source>
</reference>
<comment type="subcellular location">
    <subcellularLocation>
        <location evidence="1">Golgi apparatus membrane</location>
        <topology evidence="1">Peripheral membrane protein</topology>
        <orientation evidence="1">Cytoplasmic side</orientation>
    </subcellularLocation>
</comment>
<dbReference type="Gene3D" id="1.10.3630.10">
    <property type="entry name" value="yeast vps74-n-term truncation variant domain like"/>
    <property type="match status" value="1"/>
</dbReference>
<dbReference type="GO" id="GO:0012505">
    <property type="term" value="C:endomembrane system"/>
    <property type="evidence" value="ECO:0007669"/>
    <property type="project" value="UniProtKB-ARBA"/>
</dbReference>
<dbReference type="InterPro" id="IPR038261">
    <property type="entry name" value="GPP34-like_sf"/>
</dbReference>
<evidence type="ECO:0000256" key="1">
    <source>
        <dbReference type="ARBA" id="ARBA00004255"/>
    </source>
</evidence>
<dbReference type="EMBL" id="BONR01000001">
    <property type="protein sequence ID" value="GIG53904.1"/>
    <property type="molecule type" value="Genomic_DNA"/>
</dbReference>
<sequence>MTQRRRWLGIFPSTALVDGGSGRRDALMEPVRAAFIDGVEPQPRVAVLCALLSASGALPTLHRDIPWSGEVHQRGKGFEKGDWGAQGVSHAVAAAAAAVAASAVVTTAAVASSTQ</sequence>
<keyword evidence="4" id="KW-0472">Membrane</keyword>
<comment type="caution">
    <text evidence="5">The sequence shown here is derived from an EMBL/GenBank/DDBJ whole genome shotgun (WGS) entry which is preliminary data.</text>
</comment>
<gene>
    <name evidence="5" type="ORF">Dac01nite_06560</name>
</gene>
<protein>
    <submittedName>
        <fullName evidence="5">Uncharacterized protein</fullName>
    </submittedName>
</protein>
<dbReference type="GO" id="GO:0070273">
    <property type="term" value="F:phosphatidylinositol-4-phosphate binding"/>
    <property type="evidence" value="ECO:0007669"/>
    <property type="project" value="InterPro"/>
</dbReference>
<dbReference type="InterPro" id="IPR008628">
    <property type="entry name" value="GPP34-like"/>
</dbReference>
<name>A0A919UFY1_9MICO</name>
<evidence type="ECO:0000256" key="4">
    <source>
        <dbReference type="ARBA" id="ARBA00023136"/>
    </source>
</evidence>
<keyword evidence="6" id="KW-1185">Reference proteome</keyword>
<evidence type="ECO:0000313" key="5">
    <source>
        <dbReference type="EMBL" id="GIG53904.1"/>
    </source>
</evidence>
<dbReference type="AlphaFoldDB" id="A0A919UFY1"/>
<evidence type="ECO:0000256" key="3">
    <source>
        <dbReference type="ARBA" id="ARBA00023121"/>
    </source>
</evidence>
<evidence type="ECO:0000313" key="6">
    <source>
        <dbReference type="Proteomes" id="UP000652354"/>
    </source>
</evidence>
<dbReference type="GO" id="GO:0005737">
    <property type="term" value="C:cytoplasm"/>
    <property type="evidence" value="ECO:0007669"/>
    <property type="project" value="UniProtKB-ARBA"/>
</dbReference>
<dbReference type="Pfam" id="PF05719">
    <property type="entry name" value="GPP34"/>
    <property type="match status" value="1"/>
</dbReference>
<proteinExistence type="predicted"/>
<dbReference type="RefSeq" id="WP_203653336.1">
    <property type="nucleotide sequence ID" value="NZ_BONR01000001.1"/>
</dbReference>
<dbReference type="Proteomes" id="UP000652354">
    <property type="component" value="Unassembled WGS sequence"/>
</dbReference>
<keyword evidence="3" id="KW-0446">Lipid-binding</keyword>
<organism evidence="5 6">
    <name type="scientific">Demequina activiva</name>
    <dbReference type="NCBI Taxonomy" id="1582364"/>
    <lineage>
        <taxon>Bacteria</taxon>
        <taxon>Bacillati</taxon>
        <taxon>Actinomycetota</taxon>
        <taxon>Actinomycetes</taxon>
        <taxon>Micrococcales</taxon>
        <taxon>Demequinaceae</taxon>
        <taxon>Demequina</taxon>
    </lineage>
</organism>
<accession>A0A919UFY1</accession>